<name>A0A699JSK6_TANCI</name>
<protein>
    <submittedName>
        <fullName evidence="2">Uncharacterized protein</fullName>
    </submittedName>
</protein>
<feature type="region of interest" description="Disordered" evidence="1">
    <location>
        <begin position="35"/>
        <end position="68"/>
    </location>
</feature>
<proteinExistence type="predicted"/>
<sequence>PFYLFLLRAHVMEEETEKKACMRLGSDLRPPIRASTSLKILFEQEDADREQEDAGRDQEHSKQSEKKP</sequence>
<comment type="caution">
    <text evidence="2">The sequence shown here is derived from an EMBL/GenBank/DDBJ whole genome shotgun (WGS) entry which is preliminary data.</text>
</comment>
<evidence type="ECO:0000256" key="1">
    <source>
        <dbReference type="SAM" id="MobiDB-lite"/>
    </source>
</evidence>
<feature type="compositionally biased region" description="Basic and acidic residues" evidence="1">
    <location>
        <begin position="52"/>
        <end position="68"/>
    </location>
</feature>
<evidence type="ECO:0000313" key="2">
    <source>
        <dbReference type="EMBL" id="GFA51541.1"/>
    </source>
</evidence>
<dbReference type="AlphaFoldDB" id="A0A699JSK6"/>
<reference evidence="2" key="1">
    <citation type="journal article" date="2019" name="Sci. Rep.">
        <title>Draft genome of Tanacetum cinerariifolium, the natural source of mosquito coil.</title>
        <authorList>
            <person name="Yamashiro T."/>
            <person name="Shiraishi A."/>
            <person name="Satake H."/>
            <person name="Nakayama K."/>
        </authorList>
    </citation>
    <scope>NUCLEOTIDE SEQUENCE</scope>
</reference>
<feature type="non-terminal residue" evidence="2">
    <location>
        <position position="68"/>
    </location>
</feature>
<feature type="non-terminal residue" evidence="2">
    <location>
        <position position="1"/>
    </location>
</feature>
<dbReference type="EMBL" id="BKCJ010437600">
    <property type="protein sequence ID" value="GFA51541.1"/>
    <property type="molecule type" value="Genomic_DNA"/>
</dbReference>
<gene>
    <name evidence="2" type="ORF">Tci_623513</name>
</gene>
<organism evidence="2">
    <name type="scientific">Tanacetum cinerariifolium</name>
    <name type="common">Dalmatian daisy</name>
    <name type="synonym">Chrysanthemum cinerariifolium</name>
    <dbReference type="NCBI Taxonomy" id="118510"/>
    <lineage>
        <taxon>Eukaryota</taxon>
        <taxon>Viridiplantae</taxon>
        <taxon>Streptophyta</taxon>
        <taxon>Embryophyta</taxon>
        <taxon>Tracheophyta</taxon>
        <taxon>Spermatophyta</taxon>
        <taxon>Magnoliopsida</taxon>
        <taxon>eudicotyledons</taxon>
        <taxon>Gunneridae</taxon>
        <taxon>Pentapetalae</taxon>
        <taxon>asterids</taxon>
        <taxon>campanulids</taxon>
        <taxon>Asterales</taxon>
        <taxon>Asteraceae</taxon>
        <taxon>Asteroideae</taxon>
        <taxon>Anthemideae</taxon>
        <taxon>Anthemidinae</taxon>
        <taxon>Tanacetum</taxon>
    </lineage>
</organism>
<accession>A0A699JSK6</accession>